<keyword evidence="2" id="KW-0472">Membrane</keyword>
<keyword evidence="4" id="KW-1185">Reference proteome</keyword>
<dbReference type="eggNOG" id="ENOG502SC0C">
    <property type="taxonomic scope" value="Eukaryota"/>
</dbReference>
<evidence type="ECO:0000313" key="4">
    <source>
        <dbReference type="Proteomes" id="UP000000759"/>
    </source>
</evidence>
<dbReference type="OrthoDB" id="206447at2759"/>
<dbReference type="GeneID" id="7197457"/>
<evidence type="ECO:0000313" key="3">
    <source>
        <dbReference type="EMBL" id="EEC50836.1"/>
    </source>
</evidence>
<keyword evidence="2" id="KW-0812">Transmembrane</keyword>
<feature type="transmembrane region" description="Helical" evidence="2">
    <location>
        <begin position="71"/>
        <end position="90"/>
    </location>
</feature>
<feature type="region of interest" description="Disordered" evidence="1">
    <location>
        <begin position="322"/>
        <end position="367"/>
    </location>
</feature>
<dbReference type="HOGENOM" id="CLU_413618_0_0_1"/>
<feature type="compositionally biased region" description="Basic and acidic residues" evidence="1">
    <location>
        <begin position="351"/>
        <end position="361"/>
    </location>
</feature>
<accession>B7FSQ1</accession>
<dbReference type="InParanoid" id="B7FSQ1"/>
<dbReference type="EMBL" id="CM000606">
    <property type="protein sequence ID" value="EEC50836.1"/>
    <property type="molecule type" value="Genomic_DNA"/>
</dbReference>
<dbReference type="Proteomes" id="UP000000759">
    <property type="component" value="Chromosome 2"/>
</dbReference>
<feature type="region of interest" description="Disordered" evidence="1">
    <location>
        <begin position="271"/>
        <end position="296"/>
    </location>
</feature>
<feature type="compositionally biased region" description="Low complexity" evidence="1">
    <location>
        <begin position="328"/>
        <end position="339"/>
    </location>
</feature>
<feature type="transmembrane region" description="Helical" evidence="2">
    <location>
        <begin position="190"/>
        <end position="215"/>
    </location>
</feature>
<organism evidence="3 4">
    <name type="scientific">Phaeodactylum tricornutum (strain CCAP 1055/1)</name>
    <dbReference type="NCBI Taxonomy" id="556484"/>
    <lineage>
        <taxon>Eukaryota</taxon>
        <taxon>Sar</taxon>
        <taxon>Stramenopiles</taxon>
        <taxon>Ochrophyta</taxon>
        <taxon>Bacillariophyta</taxon>
        <taxon>Bacillariophyceae</taxon>
        <taxon>Bacillariophycidae</taxon>
        <taxon>Naviculales</taxon>
        <taxon>Phaeodactylaceae</taxon>
        <taxon>Phaeodactylum</taxon>
    </lineage>
</organism>
<keyword evidence="2" id="KW-1133">Transmembrane helix</keyword>
<proteinExistence type="predicted"/>
<protein>
    <submittedName>
        <fullName evidence="3">Uncharacterized protein</fullName>
    </submittedName>
</protein>
<evidence type="ECO:0000256" key="2">
    <source>
        <dbReference type="SAM" id="Phobius"/>
    </source>
</evidence>
<feature type="compositionally biased region" description="Polar residues" evidence="1">
    <location>
        <begin position="273"/>
        <end position="292"/>
    </location>
</feature>
<reference evidence="3 4" key="1">
    <citation type="journal article" date="2008" name="Nature">
        <title>The Phaeodactylum genome reveals the evolutionary history of diatom genomes.</title>
        <authorList>
            <person name="Bowler C."/>
            <person name="Allen A.E."/>
            <person name="Badger J.H."/>
            <person name="Grimwood J."/>
            <person name="Jabbari K."/>
            <person name="Kuo A."/>
            <person name="Maheswari U."/>
            <person name="Martens C."/>
            <person name="Maumus F."/>
            <person name="Otillar R.P."/>
            <person name="Rayko E."/>
            <person name="Salamov A."/>
            <person name="Vandepoele K."/>
            <person name="Beszteri B."/>
            <person name="Gruber A."/>
            <person name="Heijde M."/>
            <person name="Katinka M."/>
            <person name="Mock T."/>
            <person name="Valentin K."/>
            <person name="Verret F."/>
            <person name="Berges J.A."/>
            <person name="Brownlee C."/>
            <person name="Cadoret J.P."/>
            <person name="Chiovitti A."/>
            <person name="Choi C.J."/>
            <person name="Coesel S."/>
            <person name="De Martino A."/>
            <person name="Detter J.C."/>
            <person name="Durkin C."/>
            <person name="Falciatore A."/>
            <person name="Fournet J."/>
            <person name="Haruta M."/>
            <person name="Huysman M.J."/>
            <person name="Jenkins B.D."/>
            <person name="Jiroutova K."/>
            <person name="Jorgensen R.E."/>
            <person name="Joubert Y."/>
            <person name="Kaplan A."/>
            <person name="Kroger N."/>
            <person name="Kroth P.G."/>
            <person name="La Roche J."/>
            <person name="Lindquist E."/>
            <person name="Lommer M."/>
            <person name="Martin-Jezequel V."/>
            <person name="Lopez P.J."/>
            <person name="Lucas S."/>
            <person name="Mangogna M."/>
            <person name="McGinnis K."/>
            <person name="Medlin L.K."/>
            <person name="Montsant A."/>
            <person name="Oudot-Le Secq M.P."/>
            <person name="Napoli C."/>
            <person name="Obornik M."/>
            <person name="Parker M.S."/>
            <person name="Petit J.L."/>
            <person name="Porcel B.M."/>
            <person name="Poulsen N."/>
            <person name="Robison M."/>
            <person name="Rychlewski L."/>
            <person name="Rynearson T.A."/>
            <person name="Schmutz J."/>
            <person name="Shapiro H."/>
            <person name="Siaut M."/>
            <person name="Stanley M."/>
            <person name="Sussman M.R."/>
            <person name="Taylor A.R."/>
            <person name="Vardi A."/>
            <person name="von Dassow P."/>
            <person name="Vyverman W."/>
            <person name="Willis A."/>
            <person name="Wyrwicz L.S."/>
            <person name="Rokhsar D.S."/>
            <person name="Weissenbach J."/>
            <person name="Armbrust E.V."/>
            <person name="Green B.R."/>
            <person name="Van de Peer Y."/>
            <person name="Grigoriev I.V."/>
        </authorList>
    </citation>
    <scope>NUCLEOTIDE SEQUENCE [LARGE SCALE GENOMIC DNA]</scope>
    <source>
        <strain evidence="3 4">CCAP 1055/1</strain>
    </source>
</reference>
<dbReference type="KEGG" id="pti:PHATRDRAFT_32815"/>
<dbReference type="PaxDb" id="2850-Phatr32815"/>
<gene>
    <name evidence="3" type="ORF">PHATRDRAFT_32815</name>
</gene>
<reference evidence="4" key="2">
    <citation type="submission" date="2008-08" db="EMBL/GenBank/DDBJ databases">
        <authorList>
            <consortium name="Diatom Consortium"/>
            <person name="Grigoriev I."/>
            <person name="Grimwood J."/>
            <person name="Kuo A."/>
            <person name="Otillar R.P."/>
            <person name="Salamov A."/>
            <person name="Detter J.C."/>
            <person name="Lindquist E."/>
            <person name="Shapiro H."/>
            <person name="Lucas S."/>
            <person name="Glavina del Rio T."/>
            <person name="Pitluck S."/>
            <person name="Rokhsar D."/>
            <person name="Bowler C."/>
        </authorList>
    </citation>
    <scope>GENOME REANNOTATION</scope>
    <source>
        <strain evidence="4">CCAP 1055/1</strain>
    </source>
</reference>
<sequence>MVLWNSVQIPNASSELEDFTHGTWMSLVGLLHPYEFFVTVDQTTLWRRHVAWAKPSGEEIRDYTTQRFSSNMVFLSLLLGTNMNVLFNSSEDSTQMRAALHDQNYTSLKFYIGVVLALGSCITVIGLVATFTAWGMIGAISDTNSHCLLRSSMGQYVTSLPSRFVVASLYLFLLWLILAVAECMAGPFQWLLVGVVLFLFFQVVISLSAFGRLIIHTGAMSKKRVLDPEFERYLLPSGLHASLLIKASEGSRRRTSVMTQYHGGVFKKRRNGCSRTSHVGDKTPSQKSQAMPNASPCEDVNTSLKFLNPKFLNHEGKVTVQTSADNWNETTTENTLLPPAHTSKSASPARDPNHGLHHDSSEYSTEDVDELVKHIKFPRPSFLNRTGPEELQNVVNMTLSQTNLAMENDTEPPSTPATGYELRLTNGFNEDTPEAAARKMVKRQSATFRRGAVLQMQQEWEEEASVRSMYNIDPPVEVPVQLETSRFDRNRMPRISILNRARGLVALQRLVQGGDLANDSSVIQLDLAQSNGRNPLHNIPEKKLEFLRSVSEKSKPSVVDPQTAPSREVDYGYTSLENSESQDAFASPSSKHSVLANIKLLDSTSRPRDMFSFSPDEEEAGEYQEVLPDADGGERQYLLGRKARKMFQRNARKQKKSLTTKMQS</sequence>
<feature type="transmembrane region" description="Helical" evidence="2">
    <location>
        <begin position="110"/>
        <end position="139"/>
    </location>
</feature>
<dbReference type="AlphaFoldDB" id="B7FSQ1"/>
<name>B7FSQ1_PHATC</name>
<feature type="transmembrane region" description="Helical" evidence="2">
    <location>
        <begin position="160"/>
        <end position="178"/>
    </location>
</feature>
<evidence type="ECO:0000256" key="1">
    <source>
        <dbReference type="SAM" id="MobiDB-lite"/>
    </source>
</evidence>
<dbReference type="RefSeq" id="XP_002178022.1">
    <property type="nucleotide sequence ID" value="XM_002177986.1"/>
</dbReference>